<evidence type="ECO:0000313" key="29">
    <source>
        <dbReference type="Proteomes" id="UP000034937"/>
    </source>
</evidence>
<evidence type="ECO:0000313" key="8">
    <source>
        <dbReference type="EMBL" id="KKH76335.1"/>
    </source>
</evidence>
<evidence type="ECO:0000313" key="21">
    <source>
        <dbReference type="Proteomes" id="UP000034142"/>
    </source>
</evidence>
<sequence length="69" mass="7916">MELIDLETDKLLQDFVKWNEDQDKDLIQILETMQAEQDAVLSPIFEQLETESMKLSELLIASSASMNKA</sequence>
<evidence type="ECO:0000313" key="11">
    <source>
        <dbReference type="EMBL" id="KKH88496.1"/>
    </source>
</evidence>
<evidence type="ECO:0000313" key="20">
    <source>
        <dbReference type="Proteomes" id="UP000034040"/>
    </source>
</evidence>
<evidence type="ECO:0000313" key="1">
    <source>
        <dbReference type="EMBL" id="KKF98481.1"/>
    </source>
</evidence>
<dbReference type="RefSeq" id="WP_048041757.1">
    <property type="nucleotide sequence ID" value="NZ_JJOR01000174.1"/>
</dbReference>
<dbReference type="EMBL" id="JJQJ01000061">
    <property type="protein sequence ID" value="KKH51301.1"/>
    <property type="molecule type" value="Genomic_DNA"/>
</dbReference>
<dbReference type="PATRIC" id="fig|2209.51.peg.1484"/>
<dbReference type="Proteomes" id="UP000034925">
    <property type="component" value="Unassembled WGS sequence"/>
</dbReference>
<dbReference type="EMBL" id="JJOR01000174">
    <property type="protein sequence ID" value="KKF98481.1"/>
    <property type="molecule type" value="Genomic_DNA"/>
</dbReference>
<evidence type="ECO:0000313" key="14">
    <source>
        <dbReference type="EMBL" id="KKI04832.1"/>
    </source>
</evidence>
<evidence type="ECO:0000313" key="4">
    <source>
        <dbReference type="EMBL" id="KKH53119.1"/>
    </source>
</evidence>
<protein>
    <submittedName>
        <fullName evidence="5">Uncharacterized protein</fullName>
    </submittedName>
</protein>
<dbReference type="Proteomes" id="UP000034937">
    <property type="component" value="Unassembled WGS sequence"/>
</dbReference>
<comment type="caution">
    <text evidence="5">The sequence shown here is derived from an EMBL/GenBank/DDBJ whole genome shotgun (WGS) entry which is preliminary data.</text>
</comment>
<evidence type="ECO:0000313" key="26">
    <source>
        <dbReference type="Proteomes" id="UP000034842"/>
    </source>
</evidence>
<evidence type="ECO:0000313" key="12">
    <source>
        <dbReference type="EMBL" id="KKH91084.1"/>
    </source>
</evidence>
<proteinExistence type="predicted"/>
<dbReference type="EMBL" id="JJQT01000114">
    <property type="protein sequence ID" value="KKH78912.1"/>
    <property type="molecule type" value="Genomic_DNA"/>
</dbReference>
<evidence type="ECO:0000313" key="18">
    <source>
        <dbReference type="Proteomes" id="UP000033885"/>
    </source>
</evidence>
<evidence type="ECO:0000313" key="17">
    <source>
        <dbReference type="Proteomes" id="UP000033864"/>
    </source>
</evidence>
<evidence type="ECO:0000313" key="6">
    <source>
        <dbReference type="EMBL" id="KKH68923.1"/>
    </source>
</evidence>
<dbReference type="EMBL" id="JJQR01000061">
    <property type="protein sequence ID" value="KKH76335.1"/>
    <property type="molecule type" value="Genomic_DNA"/>
</dbReference>
<dbReference type="Proteomes" id="UP000034040">
    <property type="component" value="Unassembled WGS sequence"/>
</dbReference>
<evidence type="ECO:0000313" key="16">
    <source>
        <dbReference type="Proteomes" id="UP000033814"/>
    </source>
</evidence>
<dbReference type="EMBL" id="JJQW01000059">
    <property type="protein sequence ID" value="KKH88496.1"/>
    <property type="molecule type" value="Genomic_DNA"/>
</dbReference>
<dbReference type="Proteomes" id="UP000034692">
    <property type="component" value="Unassembled WGS sequence"/>
</dbReference>
<reference evidence="16 17" key="1">
    <citation type="journal article" date="2015" name="ISME J.">
        <title>Genomic and phenotypic differentiation among Methanosarcina mazei populations from Columbia River sediment.</title>
        <authorList>
            <person name="Youngblut N.D."/>
            <person name="Wirth J.S."/>
            <person name="Henriksen J.R."/>
            <person name="Smith M."/>
            <person name="Simon H."/>
            <person name="Metcalf W.W."/>
            <person name="Whitaker R.J."/>
        </authorList>
    </citation>
    <scope>NUCLEOTIDE SEQUENCE [LARGE SCALE GENOMIC DNA]</scope>
    <source>
        <strain evidence="2 19">1.H.A.1A.3</strain>
        <strain evidence="3 17">1.H.A.1A.6</strain>
        <strain evidence="4 22">1.H.A.2.3</strain>
        <strain evidence="5 25">1.H.A.2.7</strain>
        <strain evidence="6">1.H.A.2.8</strain>
        <strain evidence="8 28">1.H.M.1A.1</strain>
        <strain evidence="7 20">1.H.M.1A.2</strain>
        <strain evidence="9 26">1.H.M.1A.3</strain>
        <strain evidence="10 16">1.H.M.2.2</strain>
        <strain evidence="11 29">1.H.M.2.3</strain>
        <strain evidence="12 24">1.H.M.2.4</strain>
        <strain evidence="13 27">1.H.T.2.1</strain>
        <strain evidence="15 18">1.H.T.2.3</strain>
        <strain evidence="14 23">1.H.T.2.5</strain>
        <strain evidence="1 21">2.F.A.2.3</strain>
    </source>
</reference>
<evidence type="ECO:0000313" key="10">
    <source>
        <dbReference type="EMBL" id="KKH80655.1"/>
    </source>
</evidence>
<dbReference type="EMBL" id="JJRB01000041">
    <property type="protein sequence ID" value="KKI04832.1"/>
    <property type="molecule type" value="Genomic_DNA"/>
</dbReference>
<dbReference type="AlphaFoldDB" id="A0A0F8Q1C0"/>
<gene>
    <name evidence="1" type="ORF">DU31_07955</name>
    <name evidence="2" type="ORF">DU50_06780</name>
    <name evidence="6" type="ORF">DU73_04115</name>
    <name evidence="5" type="ORF">DU75_08645</name>
    <name evidence="4" type="ORF">DU76_10700</name>
    <name evidence="7" type="ORF">DU77_11130</name>
    <name evidence="9" type="ORF">DU78_03895</name>
    <name evidence="12" type="ORF">DU79_11900</name>
    <name evidence="15" type="ORF">DU81_07015</name>
    <name evidence="10" type="ORF">DU82_14940</name>
    <name evidence="14" type="ORF">DU83_14925</name>
    <name evidence="13" type="ORF">DU84_16300</name>
    <name evidence="3" type="ORF">DU85_08975</name>
    <name evidence="8" type="ORF">DU86_08575</name>
    <name evidence="11" type="ORF">DU88_15865</name>
</gene>
<dbReference type="EMBL" id="JJQZ01000005">
    <property type="protein sequence ID" value="KKI00035.1"/>
    <property type="molecule type" value="Genomic_DNA"/>
</dbReference>
<evidence type="ECO:0000313" key="25">
    <source>
        <dbReference type="Proteomes" id="UP000034692"/>
    </source>
</evidence>
<evidence type="ECO:0000313" key="7">
    <source>
        <dbReference type="EMBL" id="KKH71883.1"/>
    </source>
</evidence>
<evidence type="ECO:0000313" key="5">
    <source>
        <dbReference type="EMBL" id="KKH68872.1"/>
    </source>
</evidence>
<dbReference type="EMBL" id="JJRA01000002">
    <property type="protein sequence ID" value="KKI06921.1"/>
    <property type="molecule type" value="Genomic_DNA"/>
</dbReference>
<dbReference type="EMBL" id="JJQO01000047">
    <property type="protein sequence ID" value="KKH68872.1"/>
    <property type="molecule type" value="Genomic_DNA"/>
</dbReference>
<dbReference type="EMBL" id="JJQM01000126">
    <property type="protein sequence ID" value="KKH53119.1"/>
    <property type="molecule type" value="Genomic_DNA"/>
</dbReference>
<dbReference type="Proteomes" id="UP000033864">
    <property type="component" value="Unassembled WGS sequence"/>
</dbReference>
<dbReference type="Proteomes" id="UP000033885">
    <property type="component" value="Unassembled WGS sequence"/>
</dbReference>
<dbReference type="Proteomes" id="UP000034668">
    <property type="component" value="Unassembled WGS sequence"/>
</dbReference>
<evidence type="ECO:0000313" key="2">
    <source>
        <dbReference type="EMBL" id="KKH39386.1"/>
    </source>
</evidence>
<organism evidence="5 25">
    <name type="scientific">Methanosarcina mazei</name>
    <name type="common">Methanosarcina frisia</name>
    <dbReference type="NCBI Taxonomy" id="2209"/>
    <lineage>
        <taxon>Archaea</taxon>
        <taxon>Methanobacteriati</taxon>
        <taxon>Methanobacteriota</taxon>
        <taxon>Stenosarchaea group</taxon>
        <taxon>Methanomicrobia</taxon>
        <taxon>Methanosarcinales</taxon>
        <taxon>Methanosarcinaceae</taxon>
        <taxon>Methanosarcina</taxon>
    </lineage>
</organism>
<dbReference type="Proteomes" id="UP000034232">
    <property type="component" value="Unassembled WGS sequence"/>
</dbReference>
<dbReference type="Proteomes" id="UP000034842">
    <property type="component" value="Unassembled WGS sequence"/>
</dbReference>
<dbReference type="EMBL" id="JJQH01000111">
    <property type="protein sequence ID" value="KKH39386.1"/>
    <property type="molecule type" value="Genomic_DNA"/>
</dbReference>
<dbReference type="EMBL" id="JJQP01000073">
    <property type="protein sequence ID" value="KKH68923.1"/>
    <property type="molecule type" value="Genomic_DNA"/>
</dbReference>
<dbReference type="EMBL" id="JJQV01000133">
    <property type="protein sequence ID" value="KKH80655.1"/>
    <property type="molecule type" value="Genomic_DNA"/>
</dbReference>
<evidence type="ECO:0000313" key="22">
    <source>
        <dbReference type="Proteomes" id="UP000034232"/>
    </source>
</evidence>
<evidence type="ECO:0000313" key="23">
    <source>
        <dbReference type="Proteomes" id="UP000034547"/>
    </source>
</evidence>
<evidence type="ECO:0000313" key="9">
    <source>
        <dbReference type="EMBL" id="KKH78912.1"/>
    </source>
</evidence>
<dbReference type="EMBL" id="JJQX01000190">
    <property type="protein sequence ID" value="KKH91084.1"/>
    <property type="molecule type" value="Genomic_DNA"/>
</dbReference>
<dbReference type="Proteomes" id="UP000034872">
    <property type="component" value="Unassembled WGS sequence"/>
</dbReference>
<evidence type="ECO:0000313" key="15">
    <source>
        <dbReference type="EMBL" id="KKI06921.1"/>
    </source>
</evidence>
<name>A0A0F8Q1C0_METMZ</name>
<dbReference type="Proteomes" id="UP000034547">
    <property type="component" value="Unassembled WGS sequence"/>
</dbReference>
<evidence type="ECO:0000313" key="27">
    <source>
        <dbReference type="Proteomes" id="UP000034872"/>
    </source>
</evidence>
<evidence type="ECO:0000313" key="13">
    <source>
        <dbReference type="EMBL" id="KKI00035.1"/>
    </source>
</evidence>
<dbReference type="Proteomes" id="UP000034021">
    <property type="component" value="Unassembled WGS sequence"/>
</dbReference>
<dbReference type="EMBL" id="JJQS01000129">
    <property type="protein sequence ID" value="KKH71883.1"/>
    <property type="molecule type" value="Genomic_DNA"/>
</dbReference>
<dbReference type="Proteomes" id="UP000033814">
    <property type="component" value="Unassembled WGS sequence"/>
</dbReference>
<evidence type="ECO:0000313" key="3">
    <source>
        <dbReference type="EMBL" id="KKH51301.1"/>
    </source>
</evidence>
<accession>A0A0F8Q1C0</accession>
<evidence type="ECO:0000313" key="24">
    <source>
        <dbReference type="Proteomes" id="UP000034668"/>
    </source>
</evidence>
<dbReference type="Proteomes" id="UP000034142">
    <property type="component" value="Unassembled WGS sequence"/>
</dbReference>
<evidence type="ECO:0000313" key="19">
    <source>
        <dbReference type="Proteomes" id="UP000034021"/>
    </source>
</evidence>
<evidence type="ECO:0000313" key="28">
    <source>
        <dbReference type="Proteomes" id="UP000034925"/>
    </source>
</evidence>